<dbReference type="RefSeq" id="WP_340367159.1">
    <property type="nucleotide sequence ID" value="NZ_JBBKZV010000029.1"/>
</dbReference>
<dbReference type="Pfam" id="PF09865">
    <property type="entry name" value="DUF2092"/>
    <property type="match status" value="1"/>
</dbReference>
<dbReference type="InterPro" id="IPR019207">
    <property type="entry name" value="DUF2092"/>
</dbReference>
<dbReference type="InterPro" id="IPR029046">
    <property type="entry name" value="LolA/LolB/LppX"/>
</dbReference>
<dbReference type="SUPFAM" id="SSF89392">
    <property type="entry name" value="Prokaryotic lipoproteins and lipoprotein localization factors"/>
    <property type="match status" value="1"/>
</dbReference>
<evidence type="ECO:0000313" key="3">
    <source>
        <dbReference type="EMBL" id="MEJ8826121.1"/>
    </source>
</evidence>
<keyword evidence="4" id="KW-1185">Reference proteome</keyword>
<organism evidence="3 4">
    <name type="scientific">Variovorax humicola</name>
    <dbReference type="NCBI Taxonomy" id="1769758"/>
    <lineage>
        <taxon>Bacteria</taxon>
        <taxon>Pseudomonadati</taxon>
        <taxon>Pseudomonadota</taxon>
        <taxon>Betaproteobacteria</taxon>
        <taxon>Burkholderiales</taxon>
        <taxon>Comamonadaceae</taxon>
        <taxon>Variovorax</taxon>
    </lineage>
</organism>
<proteinExistence type="predicted"/>
<keyword evidence="1 2" id="KW-0732">Signal</keyword>
<evidence type="ECO:0000256" key="1">
    <source>
        <dbReference type="ARBA" id="ARBA00022729"/>
    </source>
</evidence>
<feature type="chain" id="PRO_5045767665" evidence="2">
    <location>
        <begin position="25"/>
        <end position="282"/>
    </location>
</feature>
<comment type="caution">
    <text evidence="3">The sequence shown here is derived from an EMBL/GenBank/DDBJ whole genome shotgun (WGS) entry which is preliminary data.</text>
</comment>
<name>A0ABU8W7U0_9BURK</name>
<protein>
    <submittedName>
        <fullName evidence="3">DUF2092 domain-containing protein</fullName>
    </submittedName>
</protein>
<evidence type="ECO:0000256" key="2">
    <source>
        <dbReference type="SAM" id="SignalP"/>
    </source>
</evidence>
<accession>A0ABU8W7U0</accession>
<gene>
    <name evidence="3" type="ORF">WKW80_29525</name>
</gene>
<feature type="signal peptide" evidence="2">
    <location>
        <begin position="1"/>
        <end position="24"/>
    </location>
</feature>
<dbReference type="EMBL" id="JBBKZV010000029">
    <property type="protein sequence ID" value="MEJ8826121.1"/>
    <property type="molecule type" value="Genomic_DNA"/>
</dbReference>
<dbReference type="Gene3D" id="2.50.20.10">
    <property type="entry name" value="Lipoprotein localisation LolA/LolB/LppX"/>
    <property type="match status" value="1"/>
</dbReference>
<evidence type="ECO:0000313" key="4">
    <source>
        <dbReference type="Proteomes" id="UP001363010"/>
    </source>
</evidence>
<reference evidence="3 4" key="1">
    <citation type="submission" date="2024-03" db="EMBL/GenBank/DDBJ databases">
        <title>Novel species of the genus Variovorax.</title>
        <authorList>
            <person name="Liu Q."/>
            <person name="Xin Y.-H."/>
        </authorList>
    </citation>
    <scope>NUCLEOTIDE SEQUENCE [LARGE SCALE GENOMIC DNA]</scope>
    <source>
        <strain evidence="3 4">KACC 18501</strain>
    </source>
</reference>
<dbReference type="Proteomes" id="UP001363010">
    <property type="component" value="Unassembled WGS sequence"/>
</dbReference>
<sequence length="282" mass="29611">MKSRFQIVARALLLAGSLTLIAGANVQGAPAKASTATSKATRPAPEMEAKAMDLLRAMGGALTASSSMAFTAVATYETPTIIGPPLAFATTSEVLEQRPNRLRVITAGDGKPSAYYYDGQTLTAFAPSENLVAIAPAPPTIDAMLESAFKNAAIYFPFADVLGADPFKNITEGMTKAFYVGDSKAVGATTTHVVAVVSDELFMQIWIGADDKLPRRLRATYRGDPLLLRHQVDLSNWKLDPVVAAEAFGSIDAANAKRIPFAAPPAFPSAAKAGPGKSGKTH</sequence>